<gene>
    <name evidence="2" type="ORF">BOTBODRAFT_188265</name>
</gene>
<keyword evidence="3" id="KW-1185">Reference proteome</keyword>
<dbReference type="EMBL" id="KL198041">
    <property type="protein sequence ID" value="KDQ13786.1"/>
    <property type="molecule type" value="Genomic_DNA"/>
</dbReference>
<accession>A0A067MQC0</accession>
<evidence type="ECO:0000313" key="2">
    <source>
        <dbReference type="EMBL" id="KDQ13786.1"/>
    </source>
</evidence>
<dbReference type="OrthoDB" id="3268389at2759"/>
<sequence>MPLETVEDIFSDDDHARRDRAVLGYSGNLEQLEPPSALLLLINETCERMVQFSFMECADLVNTYGRELVEVLETSWDLKKFRSIRCLKILQRKTAAQRQTAVVVHAWEGPYEGNAALDFRLTLDDMNSKRGEKLYANFVSLVQSSGTGKSRLLDEIAKTVFTIPFCLRAGVDGYPPADTSPRQFFTLRPHDAYSFLDDRYLLFLEILFAAVTDILQASTIPDSDLPGWWYQYLRAEGARKSLNIGRRIFPTRRLVMTRWSNLPRRGFMKLLENLGFEELYEAPLKGCASVSHTLNTVLNSLRALNIFFVFSSTHFHLIRDNPALLERVHPSARYRYVPIQYAQAPYTGLPVDTWKHGPLVQENCHKLDDIASVAFFVRFGRPLWWSRWKYGDDAVRAWMISFARAKLSADRENNTHNLLFTLAALSIGLSLDFDSRDAVGKEMILVSEHMRVANVIPASRNSLTSSTPSEPILAEAAAHILAGTNMLAELNRHLRNGLVHGGQHGQLVGRLLVTLAYDRAIENRRGPYSHIHNQPLERYFTEPIPVCDFFRALLTDEYVDQVLDMAPVSSDDGGGGAHAGAKFRDVFKEAYISFTHFGKAEDGDGSDWAVSDSSVFMALCRHMAVVARKGMESESVDFFIPYHFGRGEPISRRTCGIIMWSISDAVEGKSANVDVERVYRRCEGNDHPAVVVVMELGAQTPEKRPAVVRTEQTNPGSLSALQAQPEAGNAESSRLSKRNGPEFGPEGDDVRQGDERKEGKEGRGDLACYTVTLRGCNSQVYRVVEQKDEAVYAALLAPAARLSEHGQVG</sequence>
<feature type="compositionally biased region" description="Polar residues" evidence="1">
    <location>
        <begin position="711"/>
        <end position="722"/>
    </location>
</feature>
<name>A0A067MQC0_BOTB1</name>
<dbReference type="PANTHER" id="PTHR33266">
    <property type="entry name" value="CHROMOSOME 15, WHOLE GENOME SHOTGUN SEQUENCE"/>
    <property type="match status" value="1"/>
</dbReference>
<dbReference type="Proteomes" id="UP000027195">
    <property type="component" value="Unassembled WGS sequence"/>
</dbReference>
<dbReference type="PANTHER" id="PTHR33266:SF1">
    <property type="entry name" value="F-BOX DOMAIN-CONTAINING PROTEIN"/>
    <property type="match status" value="1"/>
</dbReference>
<dbReference type="AlphaFoldDB" id="A0A067MQC0"/>
<dbReference type="STRING" id="930990.A0A067MQC0"/>
<feature type="compositionally biased region" description="Basic and acidic residues" evidence="1">
    <location>
        <begin position="748"/>
        <end position="762"/>
    </location>
</feature>
<evidence type="ECO:0000256" key="1">
    <source>
        <dbReference type="SAM" id="MobiDB-lite"/>
    </source>
</evidence>
<feature type="region of interest" description="Disordered" evidence="1">
    <location>
        <begin position="711"/>
        <end position="762"/>
    </location>
</feature>
<reference evidence="3" key="1">
    <citation type="journal article" date="2014" name="Proc. Natl. Acad. Sci. U.S.A.">
        <title>Extensive sampling of basidiomycete genomes demonstrates inadequacy of the white-rot/brown-rot paradigm for wood decay fungi.</title>
        <authorList>
            <person name="Riley R."/>
            <person name="Salamov A.A."/>
            <person name="Brown D.W."/>
            <person name="Nagy L.G."/>
            <person name="Floudas D."/>
            <person name="Held B.W."/>
            <person name="Levasseur A."/>
            <person name="Lombard V."/>
            <person name="Morin E."/>
            <person name="Otillar R."/>
            <person name="Lindquist E.A."/>
            <person name="Sun H."/>
            <person name="LaButti K.M."/>
            <person name="Schmutz J."/>
            <person name="Jabbour D."/>
            <person name="Luo H."/>
            <person name="Baker S.E."/>
            <person name="Pisabarro A.G."/>
            <person name="Walton J.D."/>
            <person name="Blanchette R.A."/>
            <person name="Henrissat B."/>
            <person name="Martin F."/>
            <person name="Cullen D."/>
            <person name="Hibbett D.S."/>
            <person name="Grigoriev I.V."/>
        </authorList>
    </citation>
    <scope>NUCLEOTIDE SEQUENCE [LARGE SCALE GENOMIC DNA]</scope>
    <source>
        <strain evidence="3">FD-172 SS1</strain>
    </source>
</reference>
<dbReference type="InParanoid" id="A0A067MQC0"/>
<proteinExistence type="predicted"/>
<evidence type="ECO:0000313" key="3">
    <source>
        <dbReference type="Proteomes" id="UP000027195"/>
    </source>
</evidence>
<protein>
    <submittedName>
        <fullName evidence="2">Uncharacterized protein</fullName>
    </submittedName>
</protein>
<organism evidence="2 3">
    <name type="scientific">Botryobasidium botryosum (strain FD-172 SS1)</name>
    <dbReference type="NCBI Taxonomy" id="930990"/>
    <lineage>
        <taxon>Eukaryota</taxon>
        <taxon>Fungi</taxon>
        <taxon>Dikarya</taxon>
        <taxon>Basidiomycota</taxon>
        <taxon>Agaricomycotina</taxon>
        <taxon>Agaricomycetes</taxon>
        <taxon>Cantharellales</taxon>
        <taxon>Botryobasidiaceae</taxon>
        <taxon>Botryobasidium</taxon>
    </lineage>
</organism>
<dbReference type="HOGENOM" id="CLU_009568_0_1_1"/>